<organism evidence="1 2">
    <name type="scientific">Gymnopus androsaceus JB14</name>
    <dbReference type="NCBI Taxonomy" id="1447944"/>
    <lineage>
        <taxon>Eukaryota</taxon>
        <taxon>Fungi</taxon>
        <taxon>Dikarya</taxon>
        <taxon>Basidiomycota</taxon>
        <taxon>Agaricomycotina</taxon>
        <taxon>Agaricomycetes</taxon>
        <taxon>Agaricomycetidae</taxon>
        <taxon>Agaricales</taxon>
        <taxon>Marasmiineae</taxon>
        <taxon>Omphalotaceae</taxon>
        <taxon>Gymnopus</taxon>
    </lineage>
</organism>
<evidence type="ECO:0000313" key="1">
    <source>
        <dbReference type="EMBL" id="KAE9401451.1"/>
    </source>
</evidence>
<accession>A0A6A4HUF4</accession>
<dbReference type="AlphaFoldDB" id="A0A6A4HUF4"/>
<dbReference type="GO" id="GO:0009116">
    <property type="term" value="P:nucleoside metabolic process"/>
    <property type="evidence" value="ECO:0007669"/>
    <property type="project" value="InterPro"/>
</dbReference>
<reference evidence="1" key="1">
    <citation type="journal article" date="2019" name="Environ. Microbiol.">
        <title>Fungal ecological strategies reflected in gene transcription - a case study of two litter decomposers.</title>
        <authorList>
            <person name="Barbi F."/>
            <person name="Kohler A."/>
            <person name="Barry K."/>
            <person name="Baskaran P."/>
            <person name="Daum C."/>
            <person name="Fauchery L."/>
            <person name="Ihrmark K."/>
            <person name="Kuo A."/>
            <person name="LaButti K."/>
            <person name="Lipzen A."/>
            <person name="Morin E."/>
            <person name="Grigoriev I.V."/>
            <person name="Henrissat B."/>
            <person name="Lindahl B."/>
            <person name="Martin F."/>
        </authorList>
    </citation>
    <scope>NUCLEOTIDE SEQUENCE</scope>
    <source>
        <strain evidence="1">JB14</strain>
    </source>
</reference>
<dbReference type="EMBL" id="ML769445">
    <property type="protein sequence ID" value="KAE9401451.1"/>
    <property type="molecule type" value="Genomic_DNA"/>
</dbReference>
<evidence type="ECO:0000313" key="2">
    <source>
        <dbReference type="Proteomes" id="UP000799118"/>
    </source>
</evidence>
<protein>
    <submittedName>
        <fullName evidence="1">Uncharacterized protein</fullName>
    </submittedName>
</protein>
<dbReference type="InterPro" id="IPR035994">
    <property type="entry name" value="Nucleoside_phosphorylase_sf"/>
</dbReference>
<dbReference type="Gene3D" id="3.40.50.1580">
    <property type="entry name" value="Nucleoside phosphorylase domain"/>
    <property type="match status" value="1"/>
</dbReference>
<dbReference type="Proteomes" id="UP000799118">
    <property type="component" value="Unassembled WGS sequence"/>
</dbReference>
<keyword evidence="2" id="KW-1185">Reference proteome</keyword>
<name>A0A6A4HUF4_9AGAR</name>
<gene>
    <name evidence="1" type="ORF">BT96DRAFT_1092121</name>
</gene>
<dbReference type="GO" id="GO:0003824">
    <property type="term" value="F:catalytic activity"/>
    <property type="evidence" value="ECO:0007669"/>
    <property type="project" value="InterPro"/>
</dbReference>
<proteinExistence type="predicted"/>
<dbReference type="OrthoDB" id="10261782at2759"/>
<sequence>MSTVPEVVAVTLRKEGMNVLVLSLITNAVVIPEGYKSVREEFEAKIACERSSIS</sequence>